<comment type="caution">
    <text evidence="1">The sequence shown here is derived from an EMBL/GenBank/DDBJ whole genome shotgun (WGS) entry which is preliminary data.</text>
</comment>
<dbReference type="Proteomes" id="UP000812013">
    <property type="component" value="Unassembled WGS sequence"/>
</dbReference>
<keyword evidence="2" id="KW-1185">Reference proteome</keyword>
<sequence>MAEKMDAERSVVDRWMPEWHFRERHWIAVDAPRDEVLTAAREMTWREAPVARFLFRFTKSRLSADSRVLDDFAKGGDTVLELTDDELVYGGIGSQAGPVTPDRPLPEVFTQYAEPGCTKAVFTMRYADGILSTETRILATDEATRRSFGRYWKVIRIPSGIVRLSFLSAVKRRVDMPAKR</sequence>
<protein>
    <recommendedName>
        <fullName evidence="3">DUF1990 domain-containing protein</fullName>
    </recommendedName>
</protein>
<accession>A0ABS6ZG78</accession>
<evidence type="ECO:0000313" key="2">
    <source>
        <dbReference type="Proteomes" id="UP000812013"/>
    </source>
</evidence>
<proteinExistence type="predicted"/>
<dbReference type="EMBL" id="WTFF01000285">
    <property type="protein sequence ID" value="MBW5485706.1"/>
    <property type="molecule type" value="Genomic_DNA"/>
</dbReference>
<reference evidence="1 2" key="1">
    <citation type="submission" date="2019-12" db="EMBL/GenBank/DDBJ databases">
        <title>Genome sequence of Streptomyces bambusae.</title>
        <authorList>
            <person name="Bansal K."/>
            <person name="Choksket S."/>
            <person name="Korpole S."/>
            <person name="Patil P.B."/>
        </authorList>
    </citation>
    <scope>NUCLEOTIDE SEQUENCE [LARGE SCALE GENOMIC DNA]</scope>
    <source>
        <strain evidence="1 2">SK60</strain>
    </source>
</reference>
<evidence type="ECO:0008006" key="3">
    <source>
        <dbReference type="Google" id="ProtNLM"/>
    </source>
</evidence>
<name>A0ABS6ZG78_9ACTN</name>
<gene>
    <name evidence="1" type="ORF">GPJ59_28485</name>
</gene>
<evidence type="ECO:0000313" key="1">
    <source>
        <dbReference type="EMBL" id="MBW5485706.1"/>
    </source>
</evidence>
<dbReference type="RefSeq" id="WP_219670590.1">
    <property type="nucleotide sequence ID" value="NZ_WTFF01000285.1"/>
</dbReference>
<organism evidence="1 2">
    <name type="scientific">Streptomyces bambusae</name>
    <dbReference type="NCBI Taxonomy" id="1550616"/>
    <lineage>
        <taxon>Bacteria</taxon>
        <taxon>Bacillati</taxon>
        <taxon>Actinomycetota</taxon>
        <taxon>Actinomycetes</taxon>
        <taxon>Kitasatosporales</taxon>
        <taxon>Streptomycetaceae</taxon>
        <taxon>Streptomyces</taxon>
    </lineage>
</organism>